<evidence type="ECO:0000256" key="3">
    <source>
        <dbReference type="ARBA" id="ARBA00022989"/>
    </source>
</evidence>
<keyword evidence="3 5" id="KW-1133">Transmembrane helix</keyword>
<evidence type="ECO:0000256" key="5">
    <source>
        <dbReference type="SAM" id="Phobius"/>
    </source>
</evidence>
<evidence type="ECO:0000313" key="6">
    <source>
        <dbReference type="EMBL" id="KKN39916.1"/>
    </source>
</evidence>
<comment type="subcellular location">
    <subcellularLocation>
        <location evidence="1">Membrane</location>
        <topology evidence="1">Multi-pass membrane protein</topology>
    </subcellularLocation>
</comment>
<evidence type="ECO:0000256" key="4">
    <source>
        <dbReference type="ARBA" id="ARBA00023136"/>
    </source>
</evidence>
<feature type="transmembrane region" description="Helical" evidence="5">
    <location>
        <begin position="147"/>
        <end position="166"/>
    </location>
</feature>
<keyword evidence="2 5" id="KW-0812">Transmembrane</keyword>
<dbReference type="Pfam" id="PF01943">
    <property type="entry name" value="Polysacc_synt"/>
    <property type="match status" value="1"/>
</dbReference>
<comment type="caution">
    <text evidence="6">The sequence shown here is derived from an EMBL/GenBank/DDBJ whole genome shotgun (WGS) entry which is preliminary data.</text>
</comment>
<feature type="transmembrane region" description="Helical" evidence="5">
    <location>
        <begin position="258"/>
        <end position="277"/>
    </location>
</feature>
<dbReference type="EMBL" id="LAZR01001736">
    <property type="protein sequence ID" value="KKN39916.1"/>
    <property type="molecule type" value="Genomic_DNA"/>
</dbReference>
<protein>
    <submittedName>
        <fullName evidence="6">Uncharacterized protein</fullName>
    </submittedName>
</protein>
<dbReference type="CDD" id="cd13128">
    <property type="entry name" value="MATE_Wzx_like"/>
    <property type="match status" value="1"/>
</dbReference>
<feature type="transmembrane region" description="Helical" evidence="5">
    <location>
        <begin position="327"/>
        <end position="351"/>
    </location>
</feature>
<feature type="transmembrane region" description="Helical" evidence="5">
    <location>
        <begin position="81"/>
        <end position="103"/>
    </location>
</feature>
<dbReference type="PANTHER" id="PTHR43424:SF1">
    <property type="entry name" value="LOCUS PUTATIVE PROTEIN 1-RELATED"/>
    <property type="match status" value="1"/>
</dbReference>
<organism evidence="6">
    <name type="scientific">marine sediment metagenome</name>
    <dbReference type="NCBI Taxonomy" id="412755"/>
    <lineage>
        <taxon>unclassified sequences</taxon>
        <taxon>metagenomes</taxon>
        <taxon>ecological metagenomes</taxon>
    </lineage>
</organism>
<feature type="transmembrane region" description="Helical" evidence="5">
    <location>
        <begin position="214"/>
        <end position="232"/>
    </location>
</feature>
<dbReference type="InterPro" id="IPR002797">
    <property type="entry name" value="Polysacc_synth"/>
</dbReference>
<proteinExistence type="predicted"/>
<reference evidence="6" key="1">
    <citation type="journal article" date="2015" name="Nature">
        <title>Complex archaea that bridge the gap between prokaryotes and eukaryotes.</title>
        <authorList>
            <person name="Spang A."/>
            <person name="Saw J.H."/>
            <person name="Jorgensen S.L."/>
            <person name="Zaremba-Niedzwiedzka K."/>
            <person name="Martijn J."/>
            <person name="Lind A.E."/>
            <person name="van Eijk R."/>
            <person name="Schleper C."/>
            <person name="Guy L."/>
            <person name="Ettema T.J."/>
        </authorList>
    </citation>
    <scope>NUCLEOTIDE SEQUENCE</scope>
</reference>
<feature type="transmembrane region" description="Helical" evidence="5">
    <location>
        <begin position="289"/>
        <end position="315"/>
    </location>
</feature>
<evidence type="ECO:0000256" key="1">
    <source>
        <dbReference type="ARBA" id="ARBA00004141"/>
    </source>
</evidence>
<dbReference type="GO" id="GO:0016020">
    <property type="term" value="C:membrane"/>
    <property type="evidence" value="ECO:0007669"/>
    <property type="project" value="UniProtKB-SubCell"/>
</dbReference>
<name>A0A0F9SSC8_9ZZZZ</name>
<feature type="transmembrane region" description="Helical" evidence="5">
    <location>
        <begin position="363"/>
        <end position="381"/>
    </location>
</feature>
<feature type="transmembrane region" description="Helical" evidence="5">
    <location>
        <begin position="172"/>
        <end position="193"/>
    </location>
</feature>
<evidence type="ECO:0000256" key="2">
    <source>
        <dbReference type="ARBA" id="ARBA00022692"/>
    </source>
</evidence>
<dbReference type="PANTHER" id="PTHR43424">
    <property type="entry name" value="LOCUS PUTATIVE PROTEIN 1-RELATED"/>
    <property type="match status" value="1"/>
</dbReference>
<dbReference type="AlphaFoldDB" id="A0A0F9SSC8"/>
<dbReference type="InterPro" id="IPR052556">
    <property type="entry name" value="PolySynth_Transporter"/>
</dbReference>
<sequence length="431" mass="49370">MLGRSKSYVWNSFWMVLEKVLRLFSGIVAAVLLARYLGPAGYGDLNYIIAYVAIFLPLAEFGMSSILVRDLILFRKEESKFLGSSFYLMLFFSLLSIMILNGIKGLIVTDDPLNNLILIYSLILFFKPFDMIDFYFQSKVKAKISSIAKSIALIISLSAKLYFIFIEASFTYLLYAFLLEYMVTALFLIYFYFSQKNVRFFMFFEKAIVFKLIKSAWPMLLSSISVILYMRIDQIMLKNMVSSRELGLYSSSIRLYEGYVSLIIVLTISLMPAIMALKQSSEIKYKEGITKLFSLVFWGNNLVALILTFLSPFIIDFLYGEEYSGSYVVFAIIFWASSFASMGSITARYLVIENKERKQALRTFVALLANVVINLFLIPLYGKEGAAVATLISLFLGNYLTDVLDKDMKDLLRMKNNAILFRFNMVSKKII</sequence>
<keyword evidence="4 5" id="KW-0472">Membrane</keyword>
<accession>A0A0F9SSC8</accession>
<feature type="transmembrane region" description="Helical" evidence="5">
    <location>
        <begin position="49"/>
        <end position="69"/>
    </location>
</feature>
<gene>
    <name evidence="6" type="ORF">LCGC14_0738520</name>
</gene>
<feature type="transmembrane region" description="Helical" evidence="5">
    <location>
        <begin position="20"/>
        <end position="37"/>
    </location>
</feature>
<feature type="transmembrane region" description="Helical" evidence="5">
    <location>
        <begin position="387"/>
        <end position="404"/>
    </location>
</feature>
<feature type="transmembrane region" description="Helical" evidence="5">
    <location>
        <begin position="115"/>
        <end position="135"/>
    </location>
</feature>